<gene>
    <name evidence="3" type="primary">eif6</name>
    <name evidence="4" type="ORF">EF806_00590</name>
</gene>
<dbReference type="Gene3D" id="3.75.10.10">
    <property type="entry name" value="L-arginine/glycine Amidinotransferase, Chain A"/>
    <property type="match status" value="1"/>
</dbReference>
<dbReference type="GO" id="GO:0003743">
    <property type="term" value="F:translation initiation factor activity"/>
    <property type="evidence" value="ECO:0007669"/>
    <property type="project" value="UniProtKB-UniRule"/>
</dbReference>
<dbReference type="InterPro" id="IPR002769">
    <property type="entry name" value="eIF6"/>
</dbReference>
<dbReference type="PIRSF" id="PIRSF006413">
    <property type="entry name" value="IF-6"/>
    <property type="match status" value="1"/>
</dbReference>
<dbReference type="NCBIfam" id="TIGR00323">
    <property type="entry name" value="eIF-6"/>
    <property type="match status" value="1"/>
</dbReference>
<dbReference type="AlphaFoldDB" id="A0A520KTK9"/>
<dbReference type="GO" id="GO:0043022">
    <property type="term" value="F:ribosome binding"/>
    <property type="evidence" value="ECO:0007669"/>
    <property type="project" value="InterPro"/>
</dbReference>
<evidence type="ECO:0000256" key="2">
    <source>
        <dbReference type="ARBA" id="ARBA00022917"/>
    </source>
</evidence>
<dbReference type="SMART" id="SM00654">
    <property type="entry name" value="eIF6"/>
    <property type="match status" value="1"/>
</dbReference>
<evidence type="ECO:0000313" key="5">
    <source>
        <dbReference type="Proteomes" id="UP000317158"/>
    </source>
</evidence>
<dbReference type="Pfam" id="PF01912">
    <property type="entry name" value="eIF-6"/>
    <property type="match status" value="1"/>
</dbReference>
<comment type="similarity">
    <text evidence="3">Belongs to the eIF-6 family.</text>
</comment>
<name>A0A520KTK9_METT2</name>
<dbReference type="Proteomes" id="UP000317158">
    <property type="component" value="Unassembled WGS sequence"/>
</dbReference>
<proteinExistence type="inferred from homology"/>
<organism evidence="4 5">
    <name type="scientific">Methanoliparum thermophilum</name>
    <dbReference type="NCBI Taxonomy" id="2491083"/>
    <lineage>
        <taxon>Archaea</taxon>
        <taxon>Methanobacteriati</taxon>
        <taxon>Methanobacteriota</taxon>
        <taxon>Candidatus Methanoliparia</taxon>
        <taxon>Candidatus Methanoliparales</taxon>
        <taxon>Candidatus Methanoliparaceae</taxon>
        <taxon>Candidatus Methanoliparum</taxon>
    </lineage>
</organism>
<evidence type="ECO:0000313" key="4">
    <source>
        <dbReference type="EMBL" id="RZN65424.1"/>
    </source>
</evidence>
<reference evidence="4 5" key="1">
    <citation type="journal article" date="2019" name="Nat. Microbiol.">
        <title>Wide diversity of methane and short-chain alkane metabolisms in uncultured archaea.</title>
        <authorList>
            <person name="Borrel G."/>
            <person name="Adam P.S."/>
            <person name="McKay L.J."/>
            <person name="Chen L.X."/>
            <person name="Sierra-Garcia I.N."/>
            <person name="Sieber C.M."/>
            <person name="Letourneur Q."/>
            <person name="Ghozlane A."/>
            <person name="Andersen G.L."/>
            <person name="Li W.J."/>
            <person name="Hallam S.J."/>
            <person name="Muyzer G."/>
            <person name="de Oliveira V.M."/>
            <person name="Inskeep W.P."/>
            <person name="Banfield J.F."/>
            <person name="Gribaldo S."/>
        </authorList>
    </citation>
    <scope>NUCLEOTIDE SEQUENCE [LARGE SCALE GENOMIC DNA]</scope>
    <source>
        <strain evidence="4">NM1a</strain>
    </source>
</reference>
<dbReference type="PANTHER" id="PTHR10784">
    <property type="entry name" value="TRANSLATION INITIATION FACTOR 6"/>
    <property type="match status" value="1"/>
</dbReference>
<comment type="caution">
    <text evidence="4">The sequence shown here is derived from an EMBL/GenBank/DDBJ whole genome shotgun (WGS) entry which is preliminary data.</text>
</comment>
<dbReference type="EMBL" id="RXIF01000002">
    <property type="protein sequence ID" value="RZN65424.1"/>
    <property type="molecule type" value="Genomic_DNA"/>
</dbReference>
<protein>
    <recommendedName>
        <fullName evidence="3">Translation initiation factor 6</fullName>
        <shortName evidence="3">aIF-6</shortName>
    </recommendedName>
</protein>
<comment type="function">
    <text evidence="3">Binds to the 50S ribosomal subunit and prevents its association with the 30S ribosomal subunit to form the 70S initiation complex.</text>
</comment>
<evidence type="ECO:0000256" key="1">
    <source>
        <dbReference type="ARBA" id="ARBA00022540"/>
    </source>
</evidence>
<dbReference type="SUPFAM" id="SSF55909">
    <property type="entry name" value="Pentein"/>
    <property type="match status" value="1"/>
</dbReference>
<accession>A0A520KTK9</accession>
<keyword evidence="1 3" id="KW-0396">Initiation factor</keyword>
<keyword evidence="2 3" id="KW-0648">Protein biosynthesis</keyword>
<sequence>MLNLSLINLPKKDVSNINIGVFVSINEDYAIVPKSFNDKVKEMIAEKLDVEVISTLINGSSLIGSLVVGNSRGFLVSRYATDSEIEPIKKVIRVERSYDRMNACGNLILINDKGALVHPELSNKSIKLIEDFLGVTVYRGYVGRYNAVGKAAAVTNKGLLVNPYIKRDDIEVLEKIFDVPLGVGTINFGSPLIGSGLIVNSKGYIAGSNTTGPEVARVEEVFQFI</sequence>
<dbReference type="GO" id="GO:0042256">
    <property type="term" value="P:cytosolic ribosome assembly"/>
    <property type="evidence" value="ECO:0007669"/>
    <property type="project" value="InterPro"/>
</dbReference>
<dbReference type="HAMAP" id="MF_00032">
    <property type="entry name" value="eIF_6"/>
    <property type="match status" value="1"/>
</dbReference>
<evidence type="ECO:0000256" key="3">
    <source>
        <dbReference type="HAMAP-Rule" id="MF_00032"/>
    </source>
</evidence>